<reference evidence="7" key="1">
    <citation type="submission" date="2016-10" db="EMBL/GenBank/DDBJ databases">
        <authorList>
            <person name="Varghese N."/>
            <person name="Submissions S."/>
        </authorList>
    </citation>
    <scope>NUCLEOTIDE SEQUENCE [LARGE SCALE GENOMIC DNA]</scope>
    <source>
        <strain evidence="7">DSM 44993</strain>
    </source>
</reference>
<dbReference type="Gene3D" id="1.10.10.10">
    <property type="entry name" value="Winged helix-like DNA-binding domain superfamily/Winged helix DNA-binding domain"/>
    <property type="match status" value="1"/>
</dbReference>
<evidence type="ECO:0000313" key="6">
    <source>
        <dbReference type="EMBL" id="SEO87088.1"/>
    </source>
</evidence>
<dbReference type="FunFam" id="1.10.10.10:FF:000001">
    <property type="entry name" value="LysR family transcriptional regulator"/>
    <property type="match status" value="1"/>
</dbReference>
<keyword evidence="3 6" id="KW-0238">DNA-binding</keyword>
<comment type="similarity">
    <text evidence="1">Belongs to the LysR transcriptional regulatory family.</text>
</comment>
<dbReference type="GO" id="GO:0003677">
    <property type="term" value="F:DNA binding"/>
    <property type="evidence" value="ECO:0007669"/>
    <property type="project" value="UniProtKB-KW"/>
</dbReference>
<dbReference type="STRING" id="394193.SAMN04489732_102475"/>
<name>A0A1H8T977_9PSEU</name>
<dbReference type="CDD" id="cd05466">
    <property type="entry name" value="PBP2_LTTR_substrate"/>
    <property type="match status" value="1"/>
</dbReference>
<gene>
    <name evidence="6" type="ORF">SAMN04489732_102475</name>
</gene>
<dbReference type="PROSITE" id="PS50931">
    <property type="entry name" value="HTH_LYSR"/>
    <property type="match status" value="1"/>
</dbReference>
<dbReference type="EMBL" id="FOEF01000002">
    <property type="protein sequence ID" value="SEO87088.1"/>
    <property type="molecule type" value="Genomic_DNA"/>
</dbReference>
<evidence type="ECO:0000313" key="7">
    <source>
        <dbReference type="Proteomes" id="UP000198582"/>
    </source>
</evidence>
<sequence>MDLRQLEIAVAVAEEGGFTAAAQRLHTVQSTVSTVIRALERDLGTALFERTTHRVALTPAGLAFLPAARAALTAAEQARATVNGARWTVSGCVRIGVVPGCWAEPHRVLAKLQREHPAVRAEVRMAQPGELRAAVRESTVDVMVGVAGSAATDGLARRPLRREEMVLVTPPSSDGGAVTMAEAAKLAVVDFAPGWAVREVADRAFREAGVSRVISCEVAEIGAAVELVRHDFGACLLPESVAERFPELRVRRFAGAGPRWDVAAWWAGGEVSAAVSAVVKALG</sequence>
<keyword evidence="2" id="KW-0805">Transcription regulation</keyword>
<dbReference type="InterPro" id="IPR005119">
    <property type="entry name" value="LysR_subst-bd"/>
</dbReference>
<dbReference type="OrthoDB" id="3181812at2"/>
<dbReference type="PANTHER" id="PTHR30346:SF30">
    <property type="entry name" value="SMALL NEUTRAL PROTEASE REGULATORY PROTEIN"/>
    <property type="match status" value="1"/>
</dbReference>
<dbReference type="InterPro" id="IPR036390">
    <property type="entry name" value="WH_DNA-bd_sf"/>
</dbReference>
<dbReference type="PRINTS" id="PR00039">
    <property type="entry name" value="HTHLYSR"/>
</dbReference>
<proteinExistence type="inferred from homology"/>
<organism evidence="6 7">
    <name type="scientific">Amycolatopsis saalfeldensis</name>
    <dbReference type="NCBI Taxonomy" id="394193"/>
    <lineage>
        <taxon>Bacteria</taxon>
        <taxon>Bacillati</taxon>
        <taxon>Actinomycetota</taxon>
        <taxon>Actinomycetes</taxon>
        <taxon>Pseudonocardiales</taxon>
        <taxon>Pseudonocardiaceae</taxon>
        <taxon>Amycolatopsis</taxon>
    </lineage>
</organism>
<dbReference type="InterPro" id="IPR036388">
    <property type="entry name" value="WH-like_DNA-bd_sf"/>
</dbReference>
<dbReference type="Pfam" id="PF03466">
    <property type="entry name" value="LysR_substrate"/>
    <property type="match status" value="1"/>
</dbReference>
<keyword evidence="4" id="KW-0804">Transcription</keyword>
<dbReference type="Proteomes" id="UP000198582">
    <property type="component" value="Unassembled WGS sequence"/>
</dbReference>
<evidence type="ECO:0000256" key="2">
    <source>
        <dbReference type="ARBA" id="ARBA00023015"/>
    </source>
</evidence>
<dbReference type="Pfam" id="PF00126">
    <property type="entry name" value="HTH_1"/>
    <property type="match status" value="1"/>
</dbReference>
<dbReference type="Gene3D" id="3.40.190.290">
    <property type="match status" value="1"/>
</dbReference>
<evidence type="ECO:0000256" key="1">
    <source>
        <dbReference type="ARBA" id="ARBA00009437"/>
    </source>
</evidence>
<dbReference type="SUPFAM" id="SSF46785">
    <property type="entry name" value="Winged helix' DNA-binding domain"/>
    <property type="match status" value="1"/>
</dbReference>
<dbReference type="SUPFAM" id="SSF53850">
    <property type="entry name" value="Periplasmic binding protein-like II"/>
    <property type="match status" value="1"/>
</dbReference>
<dbReference type="GO" id="GO:0003700">
    <property type="term" value="F:DNA-binding transcription factor activity"/>
    <property type="evidence" value="ECO:0007669"/>
    <property type="project" value="InterPro"/>
</dbReference>
<accession>A0A1H8T977</accession>
<dbReference type="RefSeq" id="WP_091614078.1">
    <property type="nucleotide sequence ID" value="NZ_FOEF01000002.1"/>
</dbReference>
<evidence type="ECO:0000256" key="3">
    <source>
        <dbReference type="ARBA" id="ARBA00023125"/>
    </source>
</evidence>
<feature type="domain" description="HTH lysR-type" evidence="5">
    <location>
        <begin position="1"/>
        <end position="58"/>
    </location>
</feature>
<evidence type="ECO:0000256" key="4">
    <source>
        <dbReference type="ARBA" id="ARBA00023163"/>
    </source>
</evidence>
<keyword evidence="7" id="KW-1185">Reference proteome</keyword>
<evidence type="ECO:0000259" key="5">
    <source>
        <dbReference type="PROSITE" id="PS50931"/>
    </source>
</evidence>
<dbReference type="GO" id="GO:0032993">
    <property type="term" value="C:protein-DNA complex"/>
    <property type="evidence" value="ECO:0007669"/>
    <property type="project" value="TreeGrafter"/>
</dbReference>
<dbReference type="PANTHER" id="PTHR30346">
    <property type="entry name" value="TRANSCRIPTIONAL DUAL REGULATOR HCAR-RELATED"/>
    <property type="match status" value="1"/>
</dbReference>
<protein>
    <submittedName>
        <fullName evidence="6">DNA-binding transcriptional regulator, LysR family</fullName>
    </submittedName>
</protein>
<dbReference type="InterPro" id="IPR000847">
    <property type="entry name" value="LysR_HTH_N"/>
</dbReference>
<dbReference type="AlphaFoldDB" id="A0A1H8T977"/>